<dbReference type="Proteomes" id="UP000598146">
    <property type="component" value="Unassembled WGS sequence"/>
</dbReference>
<name>A0A931C9R5_9ACTN</name>
<dbReference type="PROSITE" id="PS51819">
    <property type="entry name" value="VOC"/>
    <property type="match status" value="2"/>
</dbReference>
<dbReference type="Pfam" id="PF00903">
    <property type="entry name" value="Glyoxalase"/>
    <property type="match status" value="2"/>
</dbReference>
<evidence type="ECO:0000313" key="2">
    <source>
        <dbReference type="EMBL" id="MBG0566079.1"/>
    </source>
</evidence>
<evidence type="ECO:0000313" key="3">
    <source>
        <dbReference type="Proteomes" id="UP000598146"/>
    </source>
</evidence>
<feature type="domain" description="VOC" evidence="1">
    <location>
        <begin position="167"/>
        <end position="304"/>
    </location>
</feature>
<organism evidence="2 3">
    <name type="scientific">Actinoplanes aureus</name>
    <dbReference type="NCBI Taxonomy" id="2792083"/>
    <lineage>
        <taxon>Bacteria</taxon>
        <taxon>Bacillati</taxon>
        <taxon>Actinomycetota</taxon>
        <taxon>Actinomycetes</taxon>
        <taxon>Micromonosporales</taxon>
        <taxon>Micromonosporaceae</taxon>
        <taxon>Actinoplanes</taxon>
    </lineage>
</organism>
<dbReference type="EMBL" id="JADQTO010000018">
    <property type="protein sequence ID" value="MBG0566079.1"/>
    <property type="molecule type" value="Genomic_DNA"/>
</dbReference>
<dbReference type="SUPFAM" id="SSF54593">
    <property type="entry name" value="Glyoxalase/Bleomycin resistance protein/Dihydroxybiphenyl dioxygenase"/>
    <property type="match status" value="2"/>
</dbReference>
<feature type="domain" description="VOC" evidence="1">
    <location>
        <begin position="6"/>
        <end position="119"/>
    </location>
</feature>
<reference evidence="2" key="1">
    <citation type="submission" date="2020-11" db="EMBL/GenBank/DDBJ databases">
        <title>Isolation and identification of active actinomycetes.</title>
        <authorList>
            <person name="Sun X."/>
        </authorList>
    </citation>
    <scope>NUCLEOTIDE SEQUENCE</scope>
    <source>
        <strain evidence="2">NEAU-A11</strain>
    </source>
</reference>
<dbReference type="InterPro" id="IPR037523">
    <property type="entry name" value="VOC_core"/>
</dbReference>
<sequence length="321" mass="35264">MLTGAPLVSLVIYAADVAESADFYHRGLGLPRLPAEPGEARLGAGGLDLWLRPADKHGVQLFGRRDDSSDVVFLVEDLQARREALEERGIKFDRRRSYEVGLVTDFYDPSGHRLMLYEPSPTALTWPSAPKVRAVWRAHGRGGADVIGPAAGPAEGPPARTGLSGNPLVYLFMFENDQMAALDFYRDRLGLELLERVHCCNQDCDSEIEGIGKYDGGDVLLSTHHMHEKTMVFDDQGRPYSPREFTPEHGQGIAPVFLVDDIAAVTERLIARGVEFPGGLQDDPAGTLARFEDPFGHPFFLLQRISAAQSSKPREGADAVR</sequence>
<dbReference type="InterPro" id="IPR052164">
    <property type="entry name" value="Anthracycline_SecMetBiosynth"/>
</dbReference>
<keyword evidence="3" id="KW-1185">Reference proteome</keyword>
<dbReference type="InterPro" id="IPR004360">
    <property type="entry name" value="Glyas_Fos-R_dOase_dom"/>
</dbReference>
<comment type="caution">
    <text evidence="2">The sequence shown here is derived from an EMBL/GenBank/DDBJ whole genome shotgun (WGS) entry which is preliminary data.</text>
</comment>
<proteinExistence type="predicted"/>
<evidence type="ECO:0000259" key="1">
    <source>
        <dbReference type="PROSITE" id="PS51819"/>
    </source>
</evidence>
<dbReference type="Gene3D" id="3.10.180.10">
    <property type="entry name" value="2,3-Dihydroxybiphenyl 1,2-Dioxygenase, domain 1"/>
    <property type="match status" value="2"/>
</dbReference>
<dbReference type="PANTHER" id="PTHR33993">
    <property type="entry name" value="GLYOXALASE-RELATED"/>
    <property type="match status" value="1"/>
</dbReference>
<dbReference type="InterPro" id="IPR029068">
    <property type="entry name" value="Glyas_Bleomycin-R_OHBP_Dase"/>
</dbReference>
<protein>
    <submittedName>
        <fullName evidence="2">VOC family protein</fullName>
    </submittedName>
</protein>
<accession>A0A931C9R5</accession>
<dbReference type="AlphaFoldDB" id="A0A931C9R5"/>
<dbReference type="RefSeq" id="WP_196417856.1">
    <property type="nucleotide sequence ID" value="NZ_JADQTO010000018.1"/>
</dbReference>
<gene>
    <name evidence="2" type="ORF">I4J89_31995</name>
</gene>